<name>A0AAE0ZX47_9GAST</name>
<keyword evidence="3" id="KW-1185">Reference proteome</keyword>
<dbReference type="AlphaFoldDB" id="A0AAE0ZX47"/>
<organism evidence="2 3">
    <name type="scientific">Elysia crispata</name>
    <name type="common">lettuce slug</name>
    <dbReference type="NCBI Taxonomy" id="231223"/>
    <lineage>
        <taxon>Eukaryota</taxon>
        <taxon>Metazoa</taxon>
        <taxon>Spiralia</taxon>
        <taxon>Lophotrochozoa</taxon>
        <taxon>Mollusca</taxon>
        <taxon>Gastropoda</taxon>
        <taxon>Heterobranchia</taxon>
        <taxon>Euthyneura</taxon>
        <taxon>Panpulmonata</taxon>
        <taxon>Sacoglossa</taxon>
        <taxon>Placobranchoidea</taxon>
        <taxon>Plakobranchidae</taxon>
        <taxon>Elysia</taxon>
    </lineage>
</organism>
<dbReference type="EMBL" id="JAWDGP010003139">
    <property type="protein sequence ID" value="KAK3777085.1"/>
    <property type="molecule type" value="Genomic_DNA"/>
</dbReference>
<feature type="compositionally biased region" description="Polar residues" evidence="1">
    <location>
        <begin position="1"/>
        <end position="13"/>
    </location>
</feature>
<evidence type="ECO:0000313" key="2">
    <source>
        <dbReference type="EMBL" id="KAK3777085.1"/>
    </source>
</evidence>
<proteinExistence type="predicted"/>
<comment type="caution">
    <text evidence="2">The sequence shown here is derived from an EMBL/GenBank/DDBJ whole genome shotgun (WGS) entry which is preliminary data.</text>
</comment>
<evidence type="ECO:0000256" key="1">
    <source>
        <dbReference type="SAM" id="MobiDB-lite"/>
    </source>
</evidence>
<sequence>MKSQGLHSKQIGQHQLKKREVRKVKAASTDGPATRFNAAAATGTATHTKIYTAILGGAATSHDARASDRLSSWKGQQAQATSPRILNS</sequence>
<gene>
    <name evidence="2" type="ORF">RRG08_008931</name>
</gene>
<dbReference type="Proteomes" id="UP001283361">
    <property type="component" value="Unassembled WGS sequence"/>
</dbReference>
<protein>
    <submittedName>
        <fullName evidence="2">Uncharacterized protein</fullName>
    </submittedName>
</protein>
<feature type="compositionally biased region" description="Polar residues" evidence="1">
    <location>
        <begin position="69"/>
        <end position="88"/>
    </location>
</feature>
<reference evidence="2" key="1">
    <citation type="journal article" date="2023" name="G3 (Bethesda)">
        <title>A reference genome for the long-term kleptoplast-retaining sea slug Elysia crispata morphotype clarki.</title>
        <authorList>
            <person name="Eastman K.E."/>
            <person name="Pendleton A.L."/>
            <person name="Shaikh M.A."/>
            <person name="Suttiyut T."/>
            <person name="Ogas R."/>
            <person name="Tomko P."/>
            <person name="Gavelis G."/>
            <person name="Widhalm J.R."/>
            <person name="Wisecaver J.H."/>
        </authorList>
    </citation>
    <scope>NUCLEOTIDE SEQUENCE</scope>
    <source>
        <strain evidence="2">ECLA1</strain>
    </source>
</reference>
<evidence type="ECO:0000313" key="3">
    <source>
        <dbReference type="Proteomes" id="UP001283361"/>
    </source>
</evidence>
<accession>A0AAE0ZX47</accession>
<feature type="region of interest" description="Disordered" evidence="1">
    <location>
        <begin position="1"/>
        <end position="31"/>
    </location>
</feature>
<feature type="region of interest" description="Disordered" evidence="1">
    <location>
        <begin position="61"/>
        <end position="88"/>
    </location>
</feature>
<feature type="compositionally biased region" description="Basic residues" evidence="1">
    <location>
        <begin position="15"/>
        <end position="25"/>
    </location>
</feature>